<name>A0A6J5NRA6_9CAUD</name>
<evidence type="ECO:0000313" key="1">
    <source>
        <dbReference type="EMBL" id="CAB4161302.1"/>
    </source>
</evidence>
<accession>A0A6J5NRA6</accession>
<gene>
    <name evidence="1" type="ORF">UFOVP730_40</name>
</gene>
<reference evidence="1" key="1">
    <citation type="submission" date="2020-04" db="EMBL/GenBank/DDBJ databases">
        <authorList>
            <person name="Chiriac C."/>
            <person name="Salcher M."/>
            <person name="Ghai R."/>
            <person name="Kavagutti S V."/>
        </authorList>
    </citation>
    <scope>NUCLEOTIDE SEQUENCE</scope>
</reference>
<sequence length="72" mass="8039">MSEQTHNPEFFIVTFTADIKYSDNIQRITKTINWPSTDVTHGLITDAYVEFLQGCGFSVDAEDLYSGAESGD</sequence>
<protein>
    <submittedName>
        <fullName evidence="1">Uncharacterized protein</fullName>
    </submittedName>
</protein>
<organism evidence="1">
    <name type="scientific">uncultured Caudovirales phage</name>
    <dbReference type="NCBI Taxonomy" id="2100421"/>
    <lineage>
        <taxon>Viruses</taxon>
        <taxon>Duplodnaviria</taxon>
        <taxon>Heunggongvirae</taxon>
        <taxon>Uroviricota</taxon>
        <taxon>Caudoviricetes</taxon>
        <taxon>Peduoviridae</taxon>
        <taxon>Maltschvirus</taxon>
        <taxon>Maltschvirus maltsch</taxon>
    </lineage>
</organism>
<dbReference type="EMBL" id="LR796716">
    <property type="protein sequence ID" value="CAB4161302.1"/>
    <property type="molecule type" value="Genomic_DNA"/>
</dbReference>
<proteinExistence type="predicted"/>